<dbReference type="RefSeq" id="WP_042153433.1">
    <property type="nucleotide sequence ID" value="NZ_CM002803.1"/>
</dbReference>
<feature type="domain" description="Glycosyltransferase 2-like" evidence="1">
    <location>
        <begin position="4"/>
        <end position="185"/>
    </location>
</feature>
<dbReference type="EC" id="2.4.1.41" evidence="2"/>
<keyword evidence="2" id="KW-0328">Glycosyltransferase</keyword>
<dbReference type="InterPro" id="IPR001173">
    <property type="entry name" value="Glyco_trans_2-like"/>
</dbReference>
<dbReference type="AlphaFoldDB" id="A0A073CFB9"/>
<dbReference type="STRING" id="388467.A19Y_1607"/>
<dbReference type="HOGENOM" id="CLU_025996_0_5_3"/>
<dbReference type="Pfam" id="PF00535">
    <property type="entry name" value="Glycos_transf_2"/>
    <property type="match status" value="1"/>
</dbReference>
<accession>A0A073CFB9</accession>
<dbReference type="eggNOG" id="COG1216">
    <property type="taxonomic scope" value="Bacteria"/>
</dbReference>
<dbReference type="CDD" id="cd00761">
    <property type="entry name" value="Glyco_tranf_GTA_type"/>
    <property type="match status" value="1"/>
</dbReference>
<evidence type="ECO:0000313" key="3">
    <source>
        <dbReference type="Proteomes" id="UP000027395"/>
    </source>
</evidence>
<dbReference type="GO" id="GO:0004653">
    <property type="term" value="F:polypeptide N-acetylgalactosaminyltransferase activity"/>
    <property type="evidence" value="ECO:0007669"/>
    <property type="project" value="UniProtKB-EC"/>
</dbReference>
<dbReference type="InterPro" id="IPR029044">
    <property type="entry name" value="Nucleotide-diphossugar_trans"/>
</dbReference>
<evidence type="ECO:0000259" key="1">
    <source>
        <dbReference type="Pfam" id="PF00535"/>
    </source>
</evidence>
<dbReference type="SUPFAM" id="SSF53448">
    <property type="entry name" value="Nucleotide-diphospho-sugar transferases"/>
    <property type="match status" value="1"/>
</dbReference>
<dbReference type="Proteomes" id="UP000027395">
    <property type="component" value="Chromosome"/>
</dbReference>
<dbReference type="InterPro" id="IPR050834">
    <property type="entry name" value="Glycosyltransf_2"/>
</dbReference>
<keyword evidence="2" id="KW-0808">Transferase</keyword>
<dbReference type="PATRIC" id="fig|388467.6.peg.1541"/>
<dbReference type="Gene3D" id="3.90.550.10">
    <property type="entry name" value="Spore Coat Polysaccharide Biosynthesis Protein SpsA, Chain A"/>
    <property type="match status" value="1"/>
</dbReference>
<sequence length="342" mass="38783">MKFSIVITTYNRIALLKRAIDSALKQTIPCEVVVADDASSDQTEDYVRSLSSSLIQQGDHRLVYHRNPSNLGHSATMNAGVRAASGDWIKPVDDDDYLAVNCIEEMSKAIKTYQNKVNQNSSSQAVICSVSASQVDPNGKELGRTRLTGPGKVYYIPQEDIHYGMLLEQVPFGTPIQVAYSKEAFIKSGGWDSSLDTNCDDIDSWIKISQFGDAIFINQCLAYRTIWPGAFNQKISLKKRLDTNILIKEKIYKLVNQKYQIQLPRLEHIRDYLKLHWSLVALKRAKVKNAICFSSKSLFSAQGWKLLISSLLNRRQQWSKLKQMLKIDKTSELFVKKIILIE</sequence>
<protein>
    <submittedName>
        <fullName evidence="2">Glycosyl transferase</fullName>
        <ecNumber evidence="2">2.4.1.41</ecNumber>
    </submittedName>
</protein>
<reference evidence="2 3" key="1">
    <citation type="journal article" date="2014" name="Appl. Environ. Microbiol.">
        <title>Elucidation of insertion elements encoded on plasmids and in vitro construction of shuttle vectors from the toxic cyanobacterium Planktothrix.</title>
        <authorList>
            <person name="Christiansen G."/>
            <person name="Goesmann A."/>
            <person name="Kurmayer R."/>
        </authorList>
    </citation>
    <scope>NUCLEOTIDE SEQUENCE [LARGE SCALE GENOMIC DNA]</scope>
    <source>
        <strain evidence="2 3">NIVA-CYA 126/8</strain>
    </source>
</reference>
<keyword evidence="3" id="KW-1185">Reference proteome</keyword>
<dbReference type="PANTHER" id="PTHR43685">
    <property type="entry name" value="GLYCOSYLTRANSFERASE"/>
    <property type="match status" value="1"/>
</dbReference>
<dbReference type="PANTHER" id="PTHR43685:SF2">
    <property type="entry name" value="GLYCOSYLTRANSFERASE 2-LIKE DOMAIN-CONTAINING PROTEIN"/>
    <property type="match status" value="1"/>
</dbReference>
<proteinExistence type="predicted"/>
<organism evidence="2 3">
    <name type="scientific">Planktothrix agardhii (strain NIVA-CYA 126/8)</name>
    <dbReference type="NCBI Taxonomy" id="388467"/>
    <lineage>
        <taxon>Bacteria</taxon>
        <taxon>Bacillati</taxon>
        <taxon>Cyanobacteriota</taxon>
        <taxon>Cyanophyceae</taxon>
        <taxon>Oscillatoriophycideae</taxon>
        <taxon>Oscillatoriales</taxon>
        <taxon>Microcoleaceae</taxon>
        <taxon>Planktothrix</taxon>
    </lineage>
</organism>
<dbReference type="GeneID" id="77287811"/>
<evidence type="ECO:0000313" key="2">
    <source>
        <dbReference type="EMBL" id="KEI66622.1"/>
    </source>
</evidence>
<name>A0A073CFB9_PLAA1</name>
<gene>
    <name evidence="2" type="ORF">A19Y_1607</name>
</gene>
<dbReference type="EMBL" id="CM002803">
    <property type="protein sequence ID" value="KEI66622.1"/>
    <property type="molecule type" value="Genomic_DNA"/>
</dbReference>